<evidence type="ECO:0000256" key="1">
    <source>
        <dbReference type="ARBA" id="ARBA00004323"/>
    </source>
</evidence>
<protein>
    <submittedName>
        <fullName evidence="8">Alpha-1,4-N-acetylglucosaminyltransferase-like</fullName>
    </submittedName>
</protein>
<feature type="domain" description="Alpha 1,4-glycosyltransferase" evidence="7">
    <location>
        <begin position="194"/>
        <end position="319"/>
    </location>
</feature>
<dbReference type="GO" id="GO:0000139">
    <property type="term" value="C:Golgi membrane"/>
    <property type="evidence" value="ECO:0007669"/>
    <property type="project" value="UniProtKB-SubCell"/>
</dbReference>
<dbReference type="InterPro" id="IPR007652">
    <property type="entry name" value="A1-4-GlycosylTfrase_dom"/>
</dbReference>
<reference evidence="9" key="2">
    <citation type="journal article" date="2013" name="Nat. Genet.">
        <title>The draft genomes of soft-shell turtle and green sea turtle yield insights into the development and evolution of the turtle-specific body plan.</title>
        <authorList>
            <person name="Wang Z."/>
            <person name="Pascual-Anaya J."/>
            <person name="Zadissa A."/>
            <person name="Li W."/>
            <person name="Niimura Y."/>
            <person name="Huang Z."/>
            <person name="Li C."/>
            <person name="White S."/>
            <person name="Xiong Z."/>
            <person name="Fang D."/>
            <person name="Wang B."/>
            <person name="Ming Y."/>
            <person name="Chen Y."/>
            <person name="Zheng Y."/>
            <person name="Kuraku S."/>
            <person name="Pignatelli M."/>
            <person name="Herrero J."/>
            <person name="Beal K."/>
            <person name="Nozawa M."/>
            <person name="Li Q."/>
            <person name="Wang J."/>
            <person name="Zhang H."/>
            <person name="Yu L."/>
            <person name="Shigenobu S."/>
            <person name="Wang J."/>
            <person name="Liu J."/>
            <person name="Flicek P."/>
            <person name="Searle S."/>
            <person name="Wang J."/>
            <person name="Kuratani S."/>
            <person name="Yin Y."/>
            <person name="Aken B."/>
            <person name="Zhang G."/>
            <person name="Irie N."/>
        </authorList>
    </citation>
    <scope>NUCLEOTIDE SEQUENCE [LARGE SCALE GENOMIC DNA]</scope>
    <source>
        <strain evidence="9">Daiwa-1</strain>
    </source>
</reference>
<evidence type="ECO:0000256" key="6">
    <source>
        <dbReference type="ARBA" id="ARBA00023136"/>
    </source>
</evidence>
<keyword evidence="5" id="KW-0333">Golgi apparatus</keyword>
<accession>K7FSQ1</accession>
<reference evidence="8" key="4">
    <citation type="submission" date="2025-09" db="UniProtKB">
        <authorList>
            <consortium name="Ensembl"/>
        </authorList>
    </citation>
    <scope>IDENTIFICATION</scope>
</reference>
<reference evidence="8" key="3">
    <citation type="submission" date="2025-08" db="UniProtKB">
        <authorList>
            <consortium name="Ensembl"/>
        </authorList>
    </citation>
    <scope>IDENTIFICATION</scope>
</reference>
<dbReference type="GO" id="GO:0006493">
    <property type="term" value="P:protein O-linked glycosylation"/>
    <property type="evidence" value="ECO:0007669"/>
    <property type="project" value="TreeGrafter"/>
</dbReference>
<dbReference type="EMBL" id="AGCU01050826">
    <property type="status" value="NOT_ANNOTATED_CDS"/>
    <property type="molecule type" value="Genomic_DNA"/>
</dbReference>
<dbReference type="OMA" id="WTHISSD"/>
<dbReference type="RefSeq" id="XP_006117943.1">
    <property type="nucleotide sequence ID" value="XM_006117881.3"/>
</dbReference>
<keyword evidence="9" id="KW-1185">Reference proteome</keyword>
<dbReference type="eggNOG" id="KOG1928">
    <property type="taxonomic scope" value="Eukaryota"/>
</dbReference>
<keyword evidence="6" id="KW-0472">Membrane</keyword>
<dbReference type="InterPro" id="IPR051981">
    <property type="entry name" value="Glycosyltransf_32"/>
</dbReference>
<dbReference type="HOGENOM" id="CLU_049512_2_0_1"/>
<evidence type="ECO:0000256" key="4">
    <source>
        <dbReference type="ARBA" id="ARBA00022679"/>
    </source>
</evidence>
<dbReference type="GO" id="GO:0008375">
    <property type="term" value="F:acetylglucosaminyltransferase activity"/>
    <property type="evidence" value="ECO:0007669"/>
    <property type="project" value="TreeGrafter"/>
</dbReference>
<dbReference type="KEGG" id="pss:102460667"/>
<dbReference type="Ensembl" id="ENSPSIT00000011117.1">
    <property type="protein sequence ID" value="ENSPSIP00000011061.1"/>
    <property type="gene ID" value="ENSPSIG00000010030.1"/>
</dbReference>
<dbReference type="EMBL" id="AGCU01050825">
    <property type="status" value="NOT_ANNOTATED_CDS"/>
    <property type="molecule type" value="Genomic_DNA"/>
</dbReference>
<evidence type="ECO:0000313" key="8">
    <source>
        <dbReference type="Ensembl" id="ENSPSIP00000011061.1"/>
    </source>
</evidence>
<dbReference type="Pfam" id="PF04572">
    <property type="entry name" value="Gb3_synth"/>
    <property type="match status" value="1"/>
</dbReference>
<dbReference type="PANTHER" id="PTHR12042">
    <property type="entry name" value="LACTOSYLCERAMIDE 4-ALPHA-GALACTOSYLTRANSFERASE ALPHA- 1,4-GALACTOSYLTRANSFERASE"/>
    <property type="match status" value="1"/>
</dbReference>
<dbReference type="Pfam" id="PF04488">
    <property type="entry name" value="Gly_transf_sug"/>
    <property type="match status" value="1"/>
</dbReference>
<keyword evidence="3" id="KW-0328">Glycosyltransferase</keyword>
<sequence length="333" mass="38646">MLKWIKIGLGLTFLFVLAFVYKRSLLPDHVVLREPSPEPFLKEEDDLSIIFVETTDHLQIPPLASCSVESAARAYPNRSIRFFIKGLKNNTLQDLNSKSAAFALLSRMKNVFLLPFPMETVFQETPLRQWYHKVNPAQEMYWLHVSSDASRLALVWEYGGIYMDTDVISIRPISLKNFLTAEAPQVSGSAIFGFSRHHWFIWDCMEDFVANYKGDIWGYQGPTLLTRMFKALCSVTDFHIVEDISCKNISFLQPERFYPIPYTQWKEYFRVWEKSPNFNNSYSLHLWNFMNKEHESVVAGSNTLVENLFKTYCPTTYKVLIQDSEDSGPQAVK</sequence>
<evidence type="ECO:0000256" key="3">
    <source>
        <dbReference type="ARBA" id="ARBA00022676"/>
    </source>
</evidence>
<reference evidence="9" key="1">
    <citation type="submission" date="2011-10" db="EMBL/GenBank/DDBJ databases">
        <authorList>
            <consortium name="Soft-shell Turtle Genome Consortium"/>
        </authorList>
    </citation>
    <scope>NUCLEOTIDE SEQUENCE [LARGE SCALE GENOMIC DNA]</scope>
    <source>
        <strain evidence="9">Daiwa-1</strain>
    </source>
</reference>
<dbReference type="Proteomes" id="UP000007267">
    <property type="component" value="Unassembled WGS sequence"/>
</dbReference>
<dbReference type="OrthoDB" id="407609at2759"/>
<dbReference type="InterPro" id="IPR029044">
    <property type="entry name" value="Nucleotide-diphossugar_trans"/>
</dbReference>
<dbReference type="SUPFAM" id="SSF53448">
    <property type="entry name" value="Nucleotide-diphospho-sugar transferases"/>
    <property type="match status" value="1"/>
</dbReference>
<dbReference type="InterPro" id="IPR007577">
    <property type="entry name" value="GlycoTrfase_DXD_sugar-bd_CS"/>
</dbReference>
<evidence type="ECO:0000313" key="9">
    <source>
        <dbReference type="Proteomes" id="UP000007267"/>
    </source>
</evidence>
<dbReference type="Gene3D" id="3.90.550.20">
    <property type="match status" value="1"/>
</dbReference>
<comment type="similarity">
    <text evidence="2">Belongs to the glycosyltransferase 32 family.</text>
</comment>
<comment type="subcellular location">
    <subcellularLocation>
        <location evidence="1">Golgi apparatus membrane</location>
        <topology evidence="1">Single-pass type II membrane protein</topology>
    </subcellularLocation>
</comment>
<evidence type="ECO:0000259" key="7">
    <source>
        <dbReference type="Pfam" id="PF04572"/>
    </source>
</evidence>
<dbReference type="PANTHER" id="PTHR12042:SF16">
    <property type="entry name" value="ALPHA-1,4-N-ACETYLGLUCOSAMINYLTRANSFERASE"/>
    <property type="match status" value="1"/>
</dbReference>
<proteinExistence type="inferred from homology"/>
<dbReference type="AlphaFoldDB" id="K7FSQ1"/>
<evidence type="ECO:0000256" key="5">
    <source>
        <dbReference type="ARBA" id="ARBA00023034"/>
    </source>
</evidence>
<keyword evidence="4" id="KW-0808">Transferase</keyword>
<name>K7FSQ1_PELSI</name>
<evidence type="ECO:0000256" key="2">
    <source>
        <dbReference type="ARBA" id="ARBA00009003"/>
    </source>
</evidence>
<dbReference type="GeneTree" id="ENSGT00510000047981"/>
<organism evidence="8 9">
    <name type="scientific">Pelodiscus sinensis</name>
    <name type="common">Chinese softshell turtle</name>
    <name type="synonym">Trionyx sinensis</name>
    <dbReference type="NCBI Taxonomy" id="13735"/>
    <lineage>
        <taxon>Eukaryota</taxon>
        <taxon>Metazoa</taxon>
        <taxon>Chordata</taxon>
        <taxon>Craniata</taxon>
        <taxon>Vertebrata</taxon>
        <taxon>Euteleostomi</taxon>
        <taxon>Archelosauria</taxon>
        <taxon>Testudinata</taxon>
        <taxon>Testudines</taxon>
        <taxon>Cryptodira</taxon>
        <taxon>Trionychia</taxon>
        <taxon>Trionychidae</taxon>
        <taxon>Pelodiscus</taxon>
    </lineage>
</organism>